<feature type="transmembrane region" description="Helical" evidence="6">
    <location>
        <begin position="6"/>
        <end position="31"/>
    </location>
</feature>
<name>A0ABP5MQ54_9MICC</name>
<feature type="transmembrane region" description="Helical" evidence="6">
    <location>
        <begin position="296"/>
        <end position="312"/>
    </location>
</feature>
<keyword evidence="5 6" id="KW-0472">Membrane</keyword>
<feature type="transmembrane region" description="Helical" evidence="6">
    <location>
        <begin position="268"/>
        <end position="290"/>
    </location>
</feature>
<comment type="caution">
    <text evidence="7">The sequence shown here is derived from an EMBL/GenBank/DDBJ whole genome shotgun (WGS) entry which is preliminary data.</text>
</comment>
<evidence type="ECO:0000256" key="6">
    <source>
        <dbReference type="SAM" id="Phobius"/>
    </source>
</evidence>
<organism evidence="7 8">
    <name type="scientific">Arthrobacter parietis</name>
    <dbReference type="NCBI Taxonomy" id="271434"/>
    <lineage>
        <taxon>Bacteria</taxon>
        <taxon>Bacillati</taxon>
        <taxon>Actinomycetota</taxon>
        <taxon>Actinomycetes</taxon>
        <taxon>Micrococcales</taxon>
        <taxon>Micrococcaceae</taxon>
        <taxon>Arthrobacter</taxon>
    </lineage>
</organism>
<dbReference type="InterPro" id="IPR043428">
    <property type="entry name" value="LivM-like"/>
</dbReference>
<evidence type="ECO:0000256" key="1">
    <source>
        <dbReference type="ARBA" id="ARBA00004651"/>
    </source>
</evidence>
<feature type="transmembrane region" description="Helical" evidence="6">
    <location>
        <begin position="65"/>
        <end position="85"/>
    </location>
</feature>
<feature type="transmembrane region" description="Helical" evidence="6">
    <location>
        <begin position="156"/>
        <end position="177"/>
    </location>
</feature>
<dbReference type="PANTHER" id="PTHR30482:SF10">
    <property type="entry name" value="HIGH-AFFINITY BRANCHED-CHAIN AMINO ACID TRANSPORT PROTEIN BRAE"/>
    <property type="match status" value="1"/>
</dbReference>
<evidence type="ECO:0000313" key="8">
    <source>
        <dbReference type="Proteomes" id="UP001500974"/>
    </source>
</evidence>
<dbReference type="Pfam" id="PF02653">
    <property type="entry name" value="BPD_transp_2"/>
    <property type="match status" value="1"/>
</dbReference>
<evidence type="ECO:0000256" key="4">
    <source>
        <dbReference type="ARBA" id="ARBA00022989"/>
    </source>
</evidence>
<dbReference type="InterPro" id="IPR001851">
    <property type="entry name" value="ABC_transp_permease"/>
</dbReference>
<comment type="subcellular location">
    <subcellularLocation>
        <location evidence="1">Cell membrane</location>
        <topology evidence="1">Multi-pass membrane protein</topology>
    </subcellularLocation>
</comment>
<sequence>MDFGNILALAFGEIISPTTAAYALAALGLAVHFGYTGLLNFGQAGFMAVGAYGFAIPTLSFGAPLPVAVLIALLASVVFAILLGIPTLRLRADYLAIVTIAAAEIIRYVVTTNSLTNVTGSANGLAGGFENGFFALNPFPEGAYNIGPVGMNADGLFIRVVGWTIVALACLSVWLLMRSPWGRVLKGIREDENAVRSLGKNVYAYKMQALIIGGLMGTVAGMIFTIPRGAVQPANYATELTFFLYTVLLLGGMATVLGPVIGAMIFWVVLSLTQSLLFGAIETGAITFLTNVQAGQLRYILVGVALMLLMIFRPQGVLGNKKELAFA</sequence>
<keyword evidence="8" id="KW-1185">Reference proteome</keyword>
<feature type="transmembrane region" description="Helical" evidence="6">
    <location>
        <begin position="38"/>
        <end position="59"/>
    </location>
</feature>
<dbReference type="Proteomes" id="UP001500974">
    <property type="component" value="Unassembled WGS sequence"/>
</dbReference>
<protein>
    <submittedName>
        <fullName evidence="7">Branched-chain amino acid ABC transporter permease</fullName>
    </submittedName>
</protein>
<reference evidence="8" key="1">
    <citation type="journal article" date="2019" name="Int. J. Syst. Evol. Microbiol.">
        <title>The Global Catalogue of Microorganisms (GCM) 10K type strain sequencing project: providing services to taxonomists for standard genome sequencing and annotation.</title>
        <authorList>
            <consortium name="The Broad Institute Genomics Platform"/>
            <consortium name="The Broad Institute Genome Sequencing Center for Infectious Disease"/>
            <person name="Wu L."/>
            <person name="Ma J."/>
        </authorList>
    </citation>
    <scope>NUCLEOTIDE SEQUENCE [LARGE SCALE GENOMIC DNA]</scope>
    <source>
        <strain evidence="8">JCM 14917</strain>
    </source>
</reference>
<evidence type="ECO:0000256" key="2">
    <source>
        <dbReference type="ARBA" id="ARBA00022475"/>
    </source>
</evidence>
<keyword evidence="3 6" id="KW-0812">Transmembrane</keyword>
<dbReference type="PANTHER" id="PTHR30482">
    <property type="entry name" value="HIGH-AFFINITY BRANCHED-CHAIN AMINO ACID TRANSPORT SYSTEM PERMEASE"/>
    <property type="match status" value="1"/>
</dbReference>
<evidence type="ECO:0000313" key="7">
    <source>
        <dbReference type="EMBL" id="GAA2176804.1"/>
    </source>
</evidence>
<dbReference type="RefSeq" id="WP_277359524.1">
    <property type="nucleotide sequence ID" value="NZ_BAAAON010000003.1"/>
</dbReference>
<feature type="transmembrane region" description="Helical" evidence="6">
    <location>
        <begin position="92"/>
        <end position="110"/>
    </location>
</feature>
<keyword evidence="2" id="KW-1003">Cell membrane</keyword>
<accession>A0ABP5MQ54</accession>
<proteinExistence type="predicted"/>
<feature type="transmembrane region" description="Helical" evidence="6">
    <location>
        <begin position="209"/>
        <end position="230"/>
    </location>
</feature>
<evidence type="ECO:0000256" key="3">
    <source>
        <dbReference type="ARBA" id="ARBA00022692"/>
    </source>
</evidence>
<dbReference type="EMBL" id="BAAAON010000003">
    <property type="protein sequence ID" value="GAA2176804.1"/>
    <property type="molecule type" value="Genomic_DNA"/>
</dbReference>
<keyword evidence="4 6" id="KW-1133">Transmembrane helix</keyword>
<dbReference type="CDD" id="cd06581">
    <property type="entry name" value="TM_PBP1_LivM_like"/>
    <property type="match status" value="1"/>
</dbReference>
<evidence type="ECO:0000256" key="5">
    <source>
        <dbReference type="ARBA" id="ARBA00023136"/>
    </source>
</evidence>
<gene>
    <name evidence="7" type="ORF">GCM10009784_24860</name>
</gene>
<feature type="transmembrane region" description="Helical" evidence="6">
    <location>
        <begin position="242"/>
        <end position="261"/>
    </location>
</feature>